<dbReference type="Proteomes" id="UP001176961">
    <property type="component" value="Unassembled WGS sequence"/>
</dbReference>
<feature type="chain" id="PRO_5041467556" evidence="1">
    <location>
        <begin position="22"/>
        <end position="78"/>
    </location>
</feature>
<reference evidence="2" key="1">
    <citation type="submission" date="2023-07" db="EMBL/GenBank/DDBJ databases">
        <authorList>
            <consortium name="CYATHOMIX"/>
        </authorList>
    </citation>
    <scope>NUCLEOTIDE SEQUENCE</scope>
    <source>
        <strain evidence="2">N/A</strain>
    </source>
</reference>
<evidence type="ECO:0000313" key="2">
    <source>
        <dbReference type="EMBL" id="CAJ0605793.1"/>
    </source>
</evidence>
<name>A0AA36MD47_CYLNA</name>
<protein>
    <submittedName>
        <fullName evidence="2">Uncharacterized protein</fullName>
    </submittedName>
</protein>
<accession>A0AA36MD47</accession>
<organism evidence="2 3">
    <name type="scientific">Cylicocyclus nassatus</name>
    <name type="common">Nematode worm</name>
    <dbReference type="NCBI Taxonomy" id="53992"/>
    <lineage>
        <taxon>Eukaryota</taxon>
        <taxon>Metazoa</taxon>
        <taxon>Ecdysozoa</taxon>
        <taxon>Nematoda</taxon>
        <taxon>Chromadorea</taxon>
        <taxon>Rhabditida</taxon>
        <taxon>Rhabditina</taxon>
        <taxon>Rhabditomorpha</taxon>
        <taxon>Strongyloidea</taxon>
        <taxon>Strongylidae</taxon>
        <taxon>Cylicocyclus</taxon>
    </lineage>
</organism>
<comment type="caution">
    <text evidence="2">The sequence shown here is derived from an EMBL/GenBank/DDBJ whole genome shotgun (WGS) entry which is preliminary data.</text>
</comment>
<dbReference type="AlphaFoldDB" id="A0AA36MD47"/>
<evidence type="ECO:0000256" key="1">
    <source>
        <dbReference type="SAM" id="SignalP"/>
    </source>
</evidence>
<gene>
    <name evidence="2" type="ORF">CYNAS_LOCUS17776</name>
</gene>
<proteinExistence type="predicted"/>
<sequence length="78" mass="8951">MRAWMLALVVLMITAMSVTMAGPLSMDAPESESEESSNVRQKRQFLYGYPSYRSFSYGYGYGYPSYGRLYYPSFSIWG</sequence>
<keyword evidence="1" id="KW-0732">Signal</keyword>
<evidence type="ECO:0000313" key="3">
    <source>
        <dbReference type="Proteomes" id="UP001176961"/>
    </source>
</evidence>
<feature type="signal peptide" evidence="1">
    <location>
        <begin position="1"/>
        <end position="21"/>
    </location>
</feature>
<keyword evidence="3" id="KW-1185">Reference proteome</keyword>
<dbReference type="EMBL" id="CATQJL010000316">
    <property type="protein sequence ID" value="CAJ0605793.1"/>
    <property type="molecule type" value="Genomic_DNA"/>
</dbReference>